<evidence type="ECO:0000313" key="14">
    <source>
        <dbReference type="Proteomes" id="UP001222027"/>
    </source>
</evidence>
<dbReference type="InterPro" id="IPR000047">
    <property type="entry name" value="HTH_motif"/>
</dbReference>
<reference evidence="13 14" key="1">
    <citation type="submission" date="2022-12" db="EMBL/GenBank/DDBJ databases">
        <title>Chromosome-scale assembly of the Ensete ventricosum genome.</title>
        <authorList>
            <person name="Dussert Y."/>
            <person name="Stocks J."/>
            <person name="Wendawek A."/>
            <person name="Woldeyes F."/>
            <person name="Nichols R.A."/>
            <person name="Borrell J.S."/>
        </authorList>
    </citation>
    <scope>NUCLEOTIDE SEQUENCE [LARGE SCALE GENOMIC DNA]</scope>
    <source>
        <strain evidence="14">cv. Maze</strain>
        <tissue evidence="13">Seeds</tissue>
    </source>
</reference>
<name>A0AAV8P8X6_ENSVE</name>
<dbReference type="PRINTS" id="PR00031">
    <property type="entry name" value="HTHREPRESSR"/>
</dbReference>
<proteinExistence type="inferred from homology"/>
<protein>
    <recommendedName>
        <fullName evidence="12">Homeobox domain-containing protein</fullName>
    </recommendedName>
</protein>
<keyword evidence="7" id="KW-0804">Transcription</keyword>
<evidence type="ECO:0000256" key="2">
    <source>
        <dbReference type="ARBA" id="ARBA00006789"/>
    </source>
</evidence>
<keyword evidence="5 9" id="KW-0238">DNA-binding</keyword>
<evidence type="ECO:0000256" key="1">
    <source>
        <dbReference type="ARBA" id="ARBA00004123"/>
    </source>
</evidence>
<evidence type="ECO:0000256" key="10">
    <source>
        <dbReference type="RuleBase" id="RU000682"/>
    </source>
</evidence>
<dbReference type="CDD" id="cd00086">
    <property type="entry name" value="homeodomain"/>
    <property type="match status" value="1"/>
</dbReference>
<dbReference type="FunFam" id="1.10.10.60:FF:000229">
    <property type="entry name" value="Homeobox-leucine zipper protein HDG1"/>
    <property type="match status" value="1"/>
</dbReference>
<sequence length="104" mass="12169">MDSGEEPDVPDSKGRKKRYHRHTPRQIQELESMFKLCPHPDEKQRMQLSRDLGLDPRQIKFWFQNRRTQMKASTALFPLFSSVVGGRIVLVLRVGPKRSHLCLV</sequence>
<keyword evidence="3" id="KW-0805">Transcription regulation</keyword>
<feature type="domain" description="Homeobox" evidence="12">
    <location>
        <begin position="13"/>
        <end position="73"/>
    </location>
</feature>
<dbReference type="AlphaFoldDB" id="A0AAV8P8X6"/>
<dbReference type="InterPro" id="IPR017970">
    <property type="entry name" value="Homeobox_CS"/>
</dbReference>
<keyword evidence="6 9" id="KW-0371">Homeobox</keyword>
<dbReference type="GO" id="GO:0005634">
    <property type="term" value="C:nucleus"/>
    <property type="evidence" value="ECO:0007669"/>
    <property type="project" value="UniProtKB-SubCell"/>
</dbReference>
<evidence type="ECO:0000256" key="8">
    <source>
        <dbReference type="ARBA" id="ARBA00023242"/>
    </source>
</evidence>
<evidence type="ECO:0000256" key="11">
    <source>
        <dbReference type="SAM" id="MobiDB-lite"/>
    </source>
</evidence>
<dbReference type="PROSITE" id="PS50071">
    <property type="entry name" value="HOMEOBOX_2"/>
    <property type="match status" value="1"/>
</dbReference>
<dbReference type="Gene3D" id="1.10.10.60">
    <property type="entry name" value="Homeodomain-like"/>
    <property type="match status" value="1"/>
</dbReference>
<dbReference type="GO" id="GO:0000981">
    <property type="term" value="F:DNA-binding transcription factor activity, RNA polymerase II-specific"/>
    <property type="evidence" value="ECO:0007669"/>
    <property type="project" value="InterPro"/>
</dbReference>
<comment type="subcellular location">
    <subcellularLocation>
        <location evidence="1 9 10">Nucleus</location>
    </subcellularLocation>
</comment>
<dbReference type="Proteomes" id="UP001222027">
    <property type="component" value="Unassembled WGS sequence"/>
</dbReference>
<feature type="compositionally biased region" description="Basic residues" evidence="11">
    <location>
        <begin position="14"/>
        <end position="24"/>
    </location>
</feature>
<keyword evidence="8 9" id="KW-0539">Nucleus</keyword>
<dbReference type="GO" id="GO:0003677">
    <property type="term" value="F:DNA binding"/>
    <property type="evidence" value="ECO:0007669"/>
    <property type="project" value="UniProtKB-UniRule"/>
</dbReference>
<comment type="caution">
    <text evidence="13">The sequence shown here is derived from an EMBL/GenBank/DDBJ whole genome shotgun (WGS) entry which is preliminary data.</text>
</comment>
<keyword evidence="4" id="KW-0175">Coiled coil</keyword>
<feature type="region of interest" description="Disordered" evidence="11">
    <location>
        <begin position="1"/>
        <end position="24"/>
    </location>
</feature>
<dbReference type="PANTHER" id="PTHR45654">
    <property type="entry name" value="HOMEOBOX-LEUCINE ZIPPER PROTEIN MERISTEM L1"/>
    <property type="match status" value="1"/>
</dbReference>
<dbReference type="InterPro" id="IPR001356">
    <property type="entry name" value="HD"/>
</dbReference>
<evidence type="ECO:0000256" key="4">
    <source>
        <dbReference type="ARBA" id="ARBA00023054"/>
    </source>
</evidence>
<dbReference type="InterPro" id="IPR042160">
    <property type="entry name" value="HD-Zip_IV"/>
</dbReference>
<evidence type="ECO:0000256" key="9">
    <source>
        <dbReference type="PROSITE-ProRule" id="PRU00108"/>
    </source>
</evidence>
<evidence type="ECO:0000256" key="6">
    <source>
        <dbReference type="ARBA" id="ARBA00023155"/>
    </source>
</evidence>
<dbReference type="SMART" id="SM00389">
    <property type="entry name" value="HOX"/>
    <property type="match status" value="1"/>
</dbReference>
<gene>
    <name evidence="13" type="ORF">OPV22_019488</name>
</gene>
<dbReference type="InterPro" id="IPR009057">
    <property type="entry name" value="Homeodomain-like_sf"/>
</dbReference>
<evidence type="ECO:0000256" key="5">
    <source>
        <dbReference type="ARBA" id="ARBA00023125"/>
    </source>
</evidence>
<dbReference type="SUPFAM" id="SSF46689">
    <property type="entry name" value="Homeodomain-like"/>
    <property type="match status" value="1"/>
</dbReference>
<comment type="similarity">
    <text evidence="2">Belongs to the HD-ZIP homeobox family. Class IV subfamily.</text>
</comment>
<evidence type="ECO:0000256" key="7">
    <source>
        <dbReference type="ARBA" id="ARBA00023163"/>
    </source>
</evidence>
<dbReference type="EMBL" id="JAQQAF010000006">
    <property type="protein sequence ID" value="KAJ8475761.1"/>
    <property type="molecule type" value="Genomic_DNA"/>
</dbReference>
<dbReference type="Pfam" id="PF00046">
    <property type="entry name" value="Homeodomain"/>
    <property type="match status" value="1"/>
</dbReference>
<evidence type="ECO:0000256" key="3">
    <source>
        <dbReference type="ARBA" id="ARBA00023015"/>
    </source>
</evidence>
<evidence type="ECO:0000259" key="12">
    <source>
        <dbReference type="PROSITE" id="PS50071"/>
    </source>
</evidence>
<keyword evidence="14" id="KW-1185">Reference proteome</keyword>
<evidence type="ECO:0000313" key="13">
    <source>
        <dbReference type="EMBL" id="KAJ8475761.1"/>
    </source>
</evidence>
<organism evidence="13 14">
    <name type="scientific">Ensete ventricosum</name>
    <name type="common">Abyssinian banana</name>
    <name type="synonym">Musa ensete</name>
    <dbReference type="NCBI Taxonomy" id="4639"/>
    <lineage>
        <taxon>Eukaryota</taxon>
        <taxon>Viridiplantae</taxon>
        <taxon>Streptophyta</taxon>
        <taxon>Embryophyta</taxon>
        <taxon>Tracheophyta</taxon>
        <taxon>Spermatophyta</taxon>
        <taxon>Magnoliopsida</taxon>
        <taxon>Liliopsida</taxon>
        <taxon>Zingiberales</taxon>
        <taxon>Musaceae</taxon>
        <taxon>Ensete</taxon>
    </lineage>
</organism>
<dbReference type="PROSITE" id="PS00027">
    <property type="entry name" value="HOMEOBOX_1"/>
    <property type="match status" value="1"/>
</dbReference>
<dbReference type="PANTHER" id="PTHR45654:SF1">
    <property type="entry name" value="HOMEOBOX-LEUCINE ZIPPER PROTEIN HDG11"/>
    <property type="match status" value="1"/>
</dbReference>
<accession>A0AAV8P8X6</accession>
<feature type="DNA-binding region" description="Homeobox" evidence="9">
    <location>
        <begin position="15"/>
        <end position="74"/>
    </location>
</feature>